<keyword evidence="5" id="KW-1185">Reference proteome</keyword>
<feature type="chain" id="PRO_5012752757" description="IPT/TIG domain-containing protein" evidence="2">
    <location>
        <begin position="25"/>
        <end position="815"/>
    </location>
</feature>
<dbReference type="InterPro" id="IPR014756">
    <property type="entry name" value="Ig_E-set"/>
</dbReference>
<dbReference type="EMBL" id="FUZU01000001">
    <property type="protein sequence ID" value="SKC39146.1"/>
    <property type="molecule type" value="Genomic_DNA"/>
</dbReference>
<dbReference type="InterPro" id="IPR002909">
    <property type="entry name" value="IPT_dom"/>
</dbReference>
<dbReference type="OrthoDB" id="915083at2"/>
<dbReference type="Pfam" id="PF01833">
    <property type="entry name" value="TIG"/>
    <property type="match status" value="8"/>
</dbReference>
<dbReference type="Proteomes" id="UP000190961">
    <property type="component" value="Unassembled WGS sequence"/>
</dbReference>
<dbReference type="AlphaFoldDB" id="A0A1T5IIY6"/>
<feature type="domain" description="IPT/TIG" evidence="3">
    <location>
        <begin position="274"/>
        <end position="354"/>
    </location>
</feature>
<gene>
    <name evidence="4" type="ORF">SAMN05660236_0095</name>
</gene>
<dbReference type="RefSeq" id="WP_079684752.1">
    <property type="nucleotide sequence ID" value="NZ_FUZU01000001.1"/>
</dbReference>
<keyword evidence="1" id="KW-0325">Glycoprotein</keyword>
<evidence type="ECO:0000313" key="5">
    <source>
        <dbReference type="Proteomes" id="UP000190961"/>
    </source>
</evidence>
<reference evidence="4 5" key="1">
    <citation type="submission" date="2017-02" db="EMBL/GenBank/DDBJ databases">
        <authorList>
            <person name="Peterson S.W."/>
        </authorList>
    </citation>
    <scope>NUCLEOTIDE SEQUENCE [LARGE SCALE GENOMIC DNA]</scope>
    <source>
        <strain evidence="4 5">DSM 25262</strain>
    </source>
</reference>
<protein>
    <recommendedName>
        <fullName evidence="3">IPT/TIG domain-containing protein</fullName>
    </recommendedName>
</protein>
<feature type="domain" description="IPT/TIG" evidence="3">
    <location>
        <begin position="112"/>
        <end position="192"/>
    </location>
</feature>
<feature type="domain" description="IPT/TIG" evidence="3">
    <location>
        <begin position="194"/>
        <end position="272"/>
    </location>
</feature>
<evidence type="ECO:0000259" key="3">
    <source>
        <dbReference type="SMART" id="SM00429"/>
    </source>
</evidence>
<feature type="domain" description="IPT/TIG" evidence="3">
    <location>
        <begin position="520"/>
        <end position="597"/>
    </location>
</feature>
<keyword evidence="2" id="KW-0732">Signal</keyword>
<evidence type="ECO:0000313" key="4">
    <source>
        <dbReference type="EMBL" id="SKC39146.1"/>
    </source>
</evidence>
<dbReference type="InterPro" id="IPR013783">
    <property type="entry name" value="Ig-like_fold"/>
</dbReference>
<sequence length="815" mass="82690">MKYCKTLSLIAAMLSIIIGLSTCSEPEKPKPEITQLIPSEGTVGASVTVVGKNFASATKVIFGIVESSIAAKTDTEIVTVVPAGLTPGILTVTVVSDGGTSQGVNFQVLASQPEIVSIDPEKGSSGMEITLKGKYLSTASSVTFGTISVSDILSKNETEVKVNVPDGLEPGAIDITITSEGGTSEAATFTVVGKPAISSITPAIGPAGKKVTIVGIYFEETSQVFFGNGEADFTIINATQLEAVVPATASTGKVKVVTPGGTALSNVDFIVKDGPTITTFTPASGIVNAVVTINGTNFDAGGIEVKFGTGKATTVTVVNATQLTAKVPATAVTGKITVTTLAGSATSATNFTVIGSPAVTGFAPASGNIGTEVTITGTNFVNVSAIKFNATTVAAGSYTIVSPTQIKAKVPSSATTGKISVTSTAGTGSSTSNFTVVVPPTITSFSPANGAQGSSVIITGNNFSNITAVHFNGIDVGNANFTVNSASQITAKVPATATWGKITVVNALGTATSINDFYVTPFVTSINPISGPTGTTVTVTGTNLNSAKVKFNTTQVSPLTNTATSITVNVPSGVTGAINVTVVNSGGTSNAKTFTVAAGPEIEEIIAVQNITEQLLLIKGKNLTGATKVLFGSTEASVATSTSKVVTTFIPASLSLGSYSVKVVTAKGTSNGKSFELVATQPPATGGVSLVNGASASSLPAGYVPPVSNVWDNLFVISEPERFLISESQGGALTVTLQKGDSYVDGTGSFDKTVVDGVVNNYVEFTISGIRYVGVWTPPSGYDAGLGKYCYHHMTLISSESGKQLTLEVKDFECE</sequence>
<dbReference type="SUPFAM" id="SSF81296">
    <property type="entry name" value="E set domains"/>
    <property type="match status" value="8"/>
</dbReference>
<feature type="domain" description="IPT/TIG" evidence="3">
    <location>
        <begin position="30"/>
        <end position="109"/>
    </location>
</feature>
<organism evidence="4 5">
    <name type="scientific">Ohtaekwangia koreensis</name>
    <dbReference type="NCBI Taxonomy" id="688867"/>
    <lineage>
        <taxon>Bacteria</taxon>
        <taxon>Pseudomonadati</taxon>
        <taxon>Bacteroidota</taxon>
        <taxon>Cytophagia</taxon>
        <taxon>Cytophagales</taxon>
        <taxon>Fulvivirgaceae</taxon>
        <taxon>Ohtaekwangia</taxon>
    </lineage>
</organism>
<proteinExistence type="predicted"/>
<dbReference type="Gene3D" id="2.60.40.10">
    <property type="entry name" value="Immunoglobulins"/>
    <property type="match status" value="8"/>
</dbReference>
<evidence type="ECO:0000256" key="2">
    <source>
        <dbReference type="SAM" id="SignalP"/>
    </source>
</evidence>
<evidence type="ECO:0000256" key="1">
    <source>
        <dbReference type="ARBA" id="ARBA00023180"/>
    </source>
</evidence>
<dbReference type="PANTHER" id="PTHR31341">
    <property type="entry name" value="IPT/TIG DOMAIN-CONTAINING PROTEIN-RELATED-RELATED"/>
    <property type="match status" value="1"/>
</dbReference>
<name>A0A1T5IIY6_9BACT</name>
<dbReference type="STRING" id="688867.SAMN05660236_0095"/>
<accession>A0A1T5IIY6</accession>
<dbReference type="CDD" id="cd00102">
    <property type="entry name" value="IPT"/>
    <property type="match status" value="3"/>
</dbReference>
<dbReference type="SMART" id="SM00429">
    <property type="entry name" value="IPT"/>
    <property type="match status" value="6"/>
</dbReference>
<feature type="signal peptide" evidence="2">
    <location>
        <begin position="1"/>
        <end position="24"/>
    </location>
</feature>
<dbReference type="InterPro" id="IPR052014">
    <property type="entry name" value="Dictyostelium_Tiger"/>
</dbReference>
<feature type="domain" description="IPT/TIG" evidence="3">
    <location>
        <begin position="356"/>
        <end position="437"/>
    </location>
</feature>